<evidence type="ECO:0000256" key="1">
    <source>
        <dbReference type="SAM" id="Phobius"/>
    </source>
</evidence>
<feature type="transmembrane region" description="Helical" evidence="1">
    <location>
        <begin position="289"/>
        <end position="312"/>
    </location>
</feature>
<dbReference type="RefSeq" id="XP_645131.1">
    <property type="nucleotide sequence ID" value="XM_640039.1"/>
</dbReference>
<dbReference type="VEuPathDB" id="AmoebaDB:DDB_G0272352"/>
<feature type="transmembrane region" description="Helical" evidence="1">
    <location>
        <begin position="129"/>
        <end position="152"/>
    </location>
</feature>
<evidence type="ECO:0000313" key="3">
    <source>
        <dbReference type="Proteomes" id="UP000002195"/>
    </source>
</evidence>
<dbReference type="PANTHER" id="PTHR32158">
    <property type="entry name" value="RING-TYPE DOMAIN-CONTAINING PROTEIN"/>
    <property type="match status" value="1"/>
</dbReference>
<keyword evidence="3" id="KW-1185">Reference proteome</keyword>
<dbReference type="HOGENOM" id="CLU_889737_0_0_1"/>
<reference evidence="2 3" key="1">
    <citation type="journal article" date="2005" name="Nature">
        <title>The genome of the social amoeba Dictyostelium discoideum.</title>
        <authorList>
            <consortium name="The Dictyostelium discoideum Sequencing Consortium"/>
            <person name="Eichinger L."/>
            <person name="Pachebat J.A."/>
            <person name="Glockner G."/>
            <person name="Rajandream M.A."/>
            <person name="Sucgang R."/>
            <person name="Berriman M."/>
            <person name="Song J."/>
            <person name="Olsen R."/>
            <person name="Szafranski K."/>
            <person name="Xu Q."/>
            <person name="Tunggal B."/>
            <person name="Kummerfeld S."/>
            <person name="Madera M."/>
            <person name="Konfortov B.A."/>
            <person name="Rivero F."/>
            <person name="Bankier A.T."/>
            <person name="Lehmann R."/>
            <person name="Hamlin N."/>
            <person name="Davies R."/>
            <person name="Gaudet P."/>
            <person name="Fey P."/>
            <person name="Pilcher K."/>
            <person name="Chen G."/>
            <person name="Saunders D."/>
            <person name="Sodergren E."/>
            <person name="Davis P."/>
            <person name="Kerhornou A."/>
            <person name="Nie X."/>
            <person name="Hall N."/>
            <person name="Anjard C."/>
            <person name="Hemphill L."/>
            <person name="Bason N."/>
            <person name="Farbrother P."/>
            <person name="Desany B."/>
            <person name="Just E."/>
            <person name="Morio T."/>
            <person name="Rost R."/>
            <person name="Churcher C."/>
            <person name="Cooper J."/>
            <person name="Haydock S."/>
            <person name="van Driessche N."/>
            <person name="Cronin A."/>
            <person name="Goodhead I."/>
            <person name="Muzny D."/>
            <person name="Mourier T."/>
            <person name="Pain A."/>
            <person name="Lu M."/>
            <person name="Harper D."/>
            <person name="Lindsay R."/>
            <person name="Hauser H."/>
            <person name="James K."/>
            <person name="Quiles M."/>
            <person name="Madan Babu M."/>
            <person name="Saito T."/>
            <person name="Buchrieser C."/>
            <person name="Wardroper A."/>
            <person name="Felder M."/>
            <person name="Thangavelu M."/>
            <person name="Johnson D."/>
            <person name="Knights A."/>
            <person name="Loulseged H."/>
            <person name="Mungall K."/>
            <person name="Oliver K."/>
            <person name="Price C."/>
            <person name="Quail M.A."/>
            <person name="Urushihara H."/>
            <person name="Hernandez J."/>
            <person name="Rabbinowitsch E."/>
            <person name="Steffen D."/>
            <person name="Sanders M."/>
            <person name="Ma J."/>
            <person name="Kohara Y."/>
            <person name="Sharp S."/>
            <person name="Simmonds M."/>
            <person name="Spiegler S."/>
            <person name="Tivey A."/>
            <person name="Sugano S."/>
            <person name="White B."/>
            <person name="Walker D."/>
            <person name="Woodward J."/>
            <person name="Winckler T."/>
            <person name="Tanaka Y."/>
            <person name="Shaulsky G."/>
            <person name="Schleicher M."/>
            <person name="Weinstock G."/>
            <person name="Rosenthal A."/>
            <person name="Cox E.C."/>
            <person name="Chisholm R.L."/>
            <person name="Gibbs R."/>
            <person name="Loomis W.F."/>
            <person name="Platzer M."/>
            <person name="Kay R.R."/>
            <person name="Williams J."/>
            <person name="Dear P.H."/>
            <person name="Noegel A.A."/>
            <person name="Barrell B."/>
            <person name="Kuspa A."/>
        </authorList>
    </citation>
    <scope>NUCLEOTIDE SEQUENCE [LARGE SCALE GENOMIC DNA]</scope>
    <source>
        <strain evidence="2 3">AX4</strain>
    </source>
</reference>
<comment type="caution">
    <text evidence="2">The sequence shown here is derived from an EMBL/GenBank/DDBJ whole genome shotgun (WGS) entry which is preliminary data.</text>
</comment>
<dbReference type="eggNOG" id="ENOG502REZF">
    <property type="taxonomic scope" value="Eukaryota"/>
</dbReference>
<keyword evidence="1" id="KW-0812">Transmembrane</keyword>
<dbReference type="OMA" id="NTILYCY"/>
<dbReference type="KEGG" id="ddi:DDB_G0272352"/>
<keyword evidence="1" id="KW-0472">Membrane</keyword>
<evidence type="ECO:0000313" key="2">
    <source>
        <dbReference type="EMBL" id="EAL71328.1"/>
    </source>
</evidence>
<feature type="transmembrane region" description="Helical" evidence="1">
    <location>
        <begin position="264"/>
        <end position="283"/>
    </location>
</feature>
<protein>
    <submittedName>
        <fullName evidence="2">Uncharacterized protein</fullName>
    </submittedName>
</protein>
<feature type="transmembrane region" description="Helical" evidence="1">
    <location>
        <begin position="83"/>
        <end position="109"/>
    </location>
</feature>
<dbReference type="InParanoid" id="Q55A53"/>
<dbReference type="AlphaFoldDB" id="Q55A53"/>
<feature type="transmembrane region" description="Helical" evidence="1">
    <location>
        <begin position="207"/>
        <end position="227"/>
    </location>
</feature>
<dbReference type="PANTHER" id="PTHR32158:SF18">
    <property type="entry name" value="RING-TYPE DOMAIN-CONTAINING PROTEIN-RELATED"/>
    <property type="match status" value="1"/>
</dbReference>
<dbReference type="Proteomes" id="UP000002195">
    <property type="component" value="Unassembled WGS sequence"/>
</dbReference>
<dbReference type="FunCoup" id="Q55A53">
    <property type="interactions" value="877"/>
</dbReference>
<accession>Q55A53</accession>
<feature type="transmembrane region" description="Helical" evidence="1">
    <location>
        <begin position="52"/>
        <end position="71"/>
    </location>
</feature>
<dbReference type="GeneID" id="8618301"/>
<gene>
    <name evidence="2" type="ORF">DDB_G0272352</name>
</gene>
<dbReference type="PaxDb" id="44689-DDB0216962"/>
<proteinExistence type="predicted"/>
<organism evidence="2 3">
    <name type="scientific">Dictyostelium discoideum</name>
    <name type="common">Social amoeba</name>
    <dbReference type="NCBI Taxonomy" id="44689"/>
    <lineage>
        <taxon>Eukaryota</taxon>
        <taxon>Amoebozoa</taxon>
        <taxon>Evosea</taxon>
        <taxon>Eumycetozoa</taxon>
        <taxon>Dictyostelia</taxon>
        <taxon>Dictyosteliales</taxon>
        <taxon>Dictyosteliaceae</taxon>
        <taxon>Dictyostelium</taxon>
    </lineage>
</organism>
<sequence>MVEQCPLDMCLSYNLCTSNSSFGNLYFGCKDEYGNKVQTKNGIRCFSHFKPILLIPILVFHLIFALVLSLIKHNSFRIPISQIIIFLQINSVVFFSYSGIYILPLFGMSVDMLDGYCLWEGLNYNFKSFLSFSIIISLFLIGSTDITPIVLIKIYEKIPLIANNNSIRNRKKNINDSEKTIIEKTWCPRFLKEKIKKRINEKSNSKVYYWKSIWSFISTFCNTFDVQLNIFNTILYCYYTSIQIVYMSFYFFLATSSNNSSRDLNNYINLAQLIIFIVANSNLLQLGSLFGQGLVLTSVSFSFSLFSLFFVFC</sequence>
<name>Q55A53_DICDI</name>
<keyword evidence="1" id="KW-1133">Transmembrane helix</keyword>
<dbReference type="EMBL" id="AAFI02000008">
    <property type="protein sequence ID" value="EAL71328.1"/>
    <property type="molecule type" value="Genomic_DNA"/>
</dbReference>
<feature type="transmembrane region" description="Helical" evidence="1">
    <location>
        <begin position="233"/>
        <end position="252"/>
    </location>
</feature>